<dbReference type="Pfam" id="PF22600">
    <property type="entry name" value="MTPAP-like_central"/>
    <property type="match status" value="1"/>
</dbReference>
<dbReference type="InterPro" id="IPR036180">
    <property type="entry name" value="Gelsolin-like_dom_sf"/>
</dbReference>
<reference evidence="15" key="1">
    <citation type="submission" date="2021-03" db="EMBL/GenBank/DDBJ databases">
        <title>Comparative genomics and phylogenomic investigation of the class Geoglossomycetes provide insights into ecological specialization and systematics.</title>
        <authorList>
            <person name="Melie T."/>
            <person name="Pirro S."/>
            <person name="Miller A.N."/>
            <person name="Quandt A."/>
        </authorList>
    </citation>
    <scope>NUCLEOTIDE SEQUENCE</scope>
    <source>
        <strain evidence="15">GBOQ0MN5Z8</strain>
    </source>
</reference>
<sequence>MRSTLCCSVISYKPSPALRSVFSPAVYLPCDQRWVATKASQENFAFVDPTLTLRGEGARSVHAQGNPRKPRSGGAEIFPNDLRQTLEAHRLKNRASVIRKLGSEGTPPYIRPKINYAHPPLATDRNGPNAKIQVPSSSQSSRFQCRRGAGALGTSLGLDEVVTRWRTMRGAPVGEYQGVNFSPCPRHDKVYGDPGKGDVVPWLKCVEWNGGDASSRLHGEIKAFEAYVSPTYGEGDLREAVVREIRSHAVVALPGTSLEIFGSYNTGLYTPISDIDLRLTFPGNAKQPNERGPSPTRPAVIRKNHQRLRDFVRYLKTTVDFTDVKLVMAKIPVAVVTHRATGFQLQISAVGETTAHDEYVKTYLAEYPGLKPLYFIIKNILWIRDFTDPYTGGLGSYPLFMAIVAWFRLGKSQGITIWRHNNQALGENLLDFLEFYASFDYYHEGLSIEPPRVLSKRLRPGRPSMLEKEAIARSRIIRAQSKMCIADKIQPYRLYLQDPADPFNDLGSKCFGIKHIRAIFQHTRARLEQDIIQFEQDPRVFEKTGLLRNVIGGRLRGTDFDRSATVLHNLSLRTVQFEQRTTTIAMSDFQMFHALGQAESEKEELANPGSSRQLAAPQFRSPMASSQEGYHQAGPASGANAPSYQYGAQPAQKAYGSPGQPQGYFPPQAVLQPNSPGDGYAGELASQMGGLGLGGEVGGSGPARPHKKKHRHAFHTLETPETSSGAFNGLPASGQVQQQTPGQYMNQEITPAMSQFPAPANPLFNPVNTPSAGAPSAAWGQSPNPPTSIGTSAQGRVDPDQIPSVPHSRDVPAQYYLSHVYPTLENHLPPPGAVPFISHDQGNSSPKFARLTMNNIPATSDALSSTGLPLGLLLQPLAALSPGELPIPVLDFGESGPPRCRRCRAYINPFMTFRSGGNRFVCNMCTFPNEVPPEYFSPTDPSGVRADRETRPELTRGTVDFMVPKEYWAKEPVGLRWLFLIDVCQEAQNKGFLQGFCEGILSAIYGGNESENDASEGKVRGLPPGSKIGIMSFDKEIHFYNLSAGLEQAQMMVVSDIEDPFVPLSEGLFVDPYTSKAVITSLLAQIHSLFSQIKNPEPALLPALNAALSALSSTGGKVVCSLCTLPTWGPGRLFLRDDQKIHNTDSEKKLFTTEHPGFKKTAQKMVESGIGVDFFLAAPGGGYLDIATVGHVSAATGGETFYYPNFLSPRDTPKFSQEIKHTVTRETGYQALMKVRCSNGLQVSSYLGNFLQHTFGADLEFGVIDADKALGVMFSYDGKLDIKLDAHFQSALLYTTANGERRVRCCNIVASVSEGGREAMRFVDQDAVVNLIAKECGHEYSDRRTHDMRMIKSMGAMELSLYLYPRIIPVHNLSEKDGFPGENGHLVMPPAIRASFSRIEEGGVYLVDNGQICLLWIHSQVSPNLLVDLFGEPYTTLPSLDPTNSKLPVLETHLNAQVRNIVQYLSTIRGSKALTIQLARQGLDGAEYEFARLLVEDRNNEAQSYVDWLVHVHRHIQLEARAPPSH</sequence>
<accession>A0A9P8I9F2</accession>
<dbReference type="InterPro" id="IPR036465">
    <property type="entry name" value="vWFA_dom_sf"/>
</dbReference>
<evidence type="ECO:0000256" key="6">
    <source>
        <dbReference type="ARBA" id="ARBA00022892"/>
    </source>
</evidence>
<dbReference type="InterPro" id="IPR054708">
    <property type="entry name" value="MTPAP-like_central"/>
</dbReference>
<dbReference type="Pfam" id="PF04811">
    <property type="entry name" value="Sec23_trunk"/>
    <property type="match status" value="1"/>
</dbReference>
<dbReference type="InterPro" id="IPR007123">
    <property type="entry name" value="Gelsolin-like_dom"/>
</dbReference>
<dbReference type="InterPro" id="IPR002058">
    <property type="entry name" value="PAP_assoc"/>
</dbReference>
<comment type="caution">
    <text evidence="15">The sequence shown here is derived from an EMBL/GenBank/DDBJ whole genome shotgun (WGS) entry which is preliminary data.</text>
</comment>
<comment type="similarity">
    <text evidence="2">Belongs to the DNA polymerase type-B-like family.</text>
</comment>
<dbReference type="GO" id="GO:0008270">
    <property type="term" value="F:zinc ion binding"/>
    <property type="evidence" value="ECO:0007669"/>
    <property type="project" value="InterPro"/>
</dbReference>
<dbReference type="InterPro" id="IPR006896">
    <property type="entry name" value="Sec23/24_trunk_dom"/>
</dbReference>
<evidence type="ECO:0000256" key="8">
    <source>
        <dbReference type="SAM" id="MobiDB-lite"/>
    </source>
</evidence>
<name>A0A9P8I9F2_9PEZI</name>
<dbReference type="OrthoDB" id="49016at2759"/>
<feature type="region of interest" description="Disordered" evidence="8">
    <location>
        <begin position="620"/>
        <end position="711"/>
    </location>
</feature>
<feature type="domain" description="PAP-associated" evidence="10">
    <location>
        <begin position="425"/>
        <end position="502"/>
    </location>
</feature>
<evidence type="ECO:0000259" key="14">
    <source>
        <dbReference type="Pfam" id="PF22600"/>
    </source>
</evidence>
<keyword evidence="6" id="KW-0931">ER-Golgi transport</keyword>
<dbReference type="GO" id="GO:0070971">
    <property type="term" value="C:endoplasmic reticulum exit site"/>
    <property type="evidence" value="ECO:0007669"/>
    <property type="project" value="TreeGrafter"/>
</dbReference>
<dbReference type="InterPro" id="IPR050550">
    <property type="entry name" value="SEC23_SEC24_subfamily"/>
</dbReference>
<dbReference type="Gene3D" id="3.30.460.10">
    <property type="entry name" value="Beta Polymerase, domain 2"/>
    <property type="match status" value="1"/>
</dbReference>
<dbReference type="GO" id="GO:0090110">
    <property type="term" value="P:COPII-coated vesicle cargo loading"/>
    <property type="evidence" value="ECO:0007669"/>
    <property type="project" value="TreeGrafter"/>
</dbReference>
<dbReference type="Gene3D" id="1.10.1410.10">
    <property type="match status" value="1"/>
</dbReference>
<dbReference type="EC" id="2.7.7.19" evidence="3"/>
<dbReference type="Gene3D" id="3.40.50.410">
    <property type="entry name" value="von Willebrand factor, type A domain"/>
    <property type="match status" value="1"/>
</dbReference>
<dbReference type="Pfam" id="PF03828">
    <property type="entry name" value="PAP_assoc"/>
    <property type="match status" value="1"/>
</dbReference>
<dbReference type="InterPro" id="IPR043519">
    <property type="entry name" value="NT_sf"/>
</dbReference>
<gene>
    <name evidence="15" type="ORF">FGG08_002361</name>
</gene>
<feature type="compositionally biased region" description="Gly residues" evidence="8">
    <location>
        <begin position="689"/>
        <end position="701"/>
    </location>
</feature>
<feature type="region of interest" description="Disordered" evidence="8">
    <location>
        <begin position="57"/>
        <end position="76"/>
    </location>
</feature>
<evidence type="ECO:0000313" key="15">
    <source>
        <dbReference type="EMBL" id="KAH0543298.1"/>
    </source>
</evidence>
<dbReference type="SUPFAM" id="SSF82754">
    <property type="entry name" value="C-terminal, gelsolin-like domain of Sec23/24"/>
    <property type="match status" value="1"/>
</dbReference>
<dbReference type="GO" id="GO:0006886">
    <property type="term" value="P:intracellular protein transport"/>
    <property type="evidence" value="ECO:0007669"/>
    <property type="project" value="InterPro"/>
</dbReference>
<evidence type="ECO:0000313" key="16">
    <source>
        <dbReference type="Proteomes" id="UP000698800"/>
    </source>
</evidence>
<feature type="domain" description="Sec23/Sec24 trunk" evidence="12">
    <location>
        <begin position="975"/>
        <end position="1222"/>
    </location>
</feature>
<dbReference type="SUPFAM" id="SSF53300">
    <property type="entry name" value="vWA-like"/>
    <property type="match status" value="1"/>
</dbReference>
<dbReference type="GO" id="GO:0000149">
    <property type="term" value="F:SNARE binding"/>
    <property type="evidence" value="ECO:0007669"/>
    <property type="project" value="TreeGrafter"/>
</dbReference>
<dbReference type="SUPFAM" id="SSF81995">
    <property type="entry name" value="beta-sandwich domain of Sec23/24"/>
    <property type="match status" value="1"/>
</dbReference>
<evidence type="ECO:0000259" key="13">
    <source>
        <dbReference type="Pfam" id="PF08033"/>
    </source>
</evidence>
<evidence type="ECO:0000259" key="9">
    <source>
        <dbReference type="Pfam" id="PF00626"/>
    </source>
</evidence>
<dbReference type="Pfam" id="PF00626">
    <property type="entry name" value="Gelsolin"/>
    <property type="match status" value="1"/>
</dbReference>
<dbReference type="SUPFAM" id="SSF81631">
    <property type="entry name" value="PAP/OAS1 substrate-binding domain"/>
    <property type="match status" value="1"/>
</dbReference>
<feature type="domain" description="Zinc finger Sec23/Sec24-type" evidence="11">
    <location>
        <begin position="897"/>
        <end position="935"/>
    </location>
</feature>
<protein>
    <recommendedName>
        <fullName evidence="3">polynucleotide adenylyltransferase</fullName>
        <ecNumber evidence="3">2.7.7.19</ecNumber>
    </recommendedName>
</protein>
<evidence type="ECO:0000256" key="5">
    <source>
        <dbReference type="ARBA" id="ARBA00022842"/>
    </source>
</evidence>
<evidence type="ECO:0000259" key="10">
    <source>
        <dbReference type="Pfam" id="PF03828"/>
    </source>
</evidence>
<dbReference type="EMBL" id="JAGHQL010000035">
    <property type="protein sequence ID" value="KAH0543298.1"/>
    <property type="molecule type" value="Genomic_DNA"/>
</dbReference>
<dbReference type="Gene3D" id="3.40.20.10">
    <property type="entry name" value="Severin"/>
    <property type="match status" value="1"/>
</dbReference>
<dbReference type="Pfam" id="PF04810">
    <property type="entry name" value="zf-Sec23_Sec24"/>
    <property type="match status" value="1"/>
</dbReference>
<dbReference type="GO" id="GO:0030127">
    <property type="term" value="C:COPII vesicle coat"/>
    <property type="evidence" value="ECO:0007669"/>
    <property type="project" value="InterPro"/>
</dbReference>
<dbReference type="GO" id="GO:0010605">
    <property type="term" value="P:negative regulation of macromolecule metabolic process"/>
    <property type="evidence" value="ECO:0007669"/>
    <property type="project" value="UniProtKB-ARBA"/>
</dbReference>
<dbReference type="InterPro" id="IPR036174">
    <property type="entry name" value="Znf_Sec23_Sec24_sf"/>
</dbReference>
<feature type="domain" description="Gelsolin-like" evidence="9">
    <location>
        <begin position="1386"/>
        <end position="1435"/>
    </location>
</feature>
<dbReference type="PANTHER" id="PTHR13803:SF4">
    <property type="entry name" value="SECRETORY 24CD, ISOFORM C"/>
    <property type="match status" value="1"/>
</dbReference>
<feature type="domain" description="Sec23/Sec24 beta-sandwich" evidence="13">
    <location>
        <begin position="1228"/>
        <end position="1312"/>
    </location>
</feature>
<evidence type="ECO:0000259" key="11">
    <source>
        <dbReference type="Pfam" id="PF04810"/>
    </source>
</evidence>
<evidence type="ECO:0000256" key="7">
    <source>
        <dbReference type="ARBA" id="ARBA00025471"/>
    </source>
</evidence>
<evidence type="ECO:0000256" key="4">
    <source>
        <dbReference type="ARBA" id="ARBA00022723"/>
    </source>
</evidence>
<dbReference type="Pfam" id="PF08033">
    <property type="entry name" value="Sec23_BS"/>
    <property type="match status" value="1"/>
</dbReference>
<dbReference type="Proteomes" id="UP000698800">
    <property type="component" value="Unassembled WGS sequence"/>
</dbReference>
<dbReference type="SUPFAM" id="SSF81301">
    <property type="entry name" value="Nucleotidyltransferase"/>
    <property type="match status" value="1"/>
</dbReference>
<evidence type="ECO:0000259" key="12">
    <source>
        <dbReference type="Pfam" id="PF04811"/>
    </source>
</evidence>
<dbReference type="PANTHER" id="PTHR13803">
    <property type="entry name" value="SEC24-RELATED PROTEIN"/>
    <property type="match status" value="1"/>
</dbReference>
<keyword evidence="6" id="KW-0813">Transport</keyword>
<organism evidence="15 16">
    <name type="scientific">Glutinoglossum americanum</name>
    <dbReference type="NCBI Taxonomy" id="1670608"/>
    <lineage>
        <taxon>Eukaryota</taxon>
        <taxon>Fungi</taxon>
        <taxon>Dikarya</taxon>
        <taxon>Ascomycota</taxon>
        <taxon>Pezizomycotina</taxon>
        <taxon>Geoglossomycetes</taxon>
        <taxon>Geoglossales</taxon>
        <taxon>Geoglossaceae</taxon>
        <taxon>Glutinoglossum</taxon>
    </lineage>
</organism>
<evidence type="ECO:0000256" key="2">
    <source>
        <dbReference type="ARBA" id="ARBA00008593"/>
    </source>
</evidence>
<dbReference type="Gene3D" id="2.30.30.380">
    <property type="entry name" value="Zn-finger domain of Sec23/24"/>
    <property type="match status" value="1"/>
</dbReference>
<dbReference type="InterPro" id="IPR006895">
    <property type="entry name" value="Znf_Sec23_Sec24"/>
</dbReference>
<dbReference type="InterPro" id="IPR012990">
    <property type="entry name" value="Beta-sandwich_Sec23_24"/>
</dbReference>
<evidence type="ECO:0000256" key="1">
    <source>
        <dbReference type="ARBA" id="ARBA00008334"/>
    </source>
</evidence>
<comment type="similarity">
    <text evidence="1">Belongs to the SEC23/SEC24 family. SEC24 subfamily.</text>
</comment>
<evidence type="ECO:0000256" key="3">
    <source>
        <dbReference type="ARBA" id="ARBA00012388"/>
    </source>
</evidence>
<comment type="function">
    <text evidence="7">Component of the coat protein complex II (COPII) which promotes the formation of transport vesicles from the endoplasmic reticulum (ER). The coat has two main functions, the physical deformation of the endoplasmic reticulum membrane into vesicles and the selection of cargo molecules.</text>
</comment>
<dbReference type="InterPro" id="IPR029006">
    <property type="entry name" value="ADF-H/Gelsolin-like_dom_sf"/>
</dbReference>
<keyword evidence="4" id="KW-0479">Metal-binding</keyword>
<keyword evidence="5" id="KW-0460">Magnesium</keyword>
<dbReference type="SUPFAM" id="SSF82919">
    <property type="entry name" value="Zn-finger domain of Sec23/24"/>
    <property type="match status" value="1"/>
</dbReference>
<dbReference type="CDD" id="cd05402">
    <property type="entry name" value="NT_PAP_TUTase"/>
    <property type="match status" value="1"/>
</dbReference>
<dbReference type="GO" id="GO:1990817">
    <property type="term" value="F:poly(A) RNA polymerase activity"/>
    <property type="evidence" value="ECO:0007669"/>
    <property type="project" value="UniProtKB-EC"/>
</dbReference>
<proteinExistence type="inferred from homology"/>
<keyword evidence="16" id="KW-1185">Reference proteome</keyword>
<feature type="domain" description="Poly(A) RNA polymerase mitochondrial-like central palm" evidence="14">
    <location>
        <begin position="217"/>
        <end position="349"/>
    </location>
</feature>